<dbReference type="Proteomes" id="UP001226434">
    <property type="component" value="Unassembled WGS sequence"/>
</dbReference>
<reference evidence="8 9" key="1">
    <citation type="submission" date="2023-05" db="EMBL/GenBank/DDBJ databases">
        <title>Genome sequence of Pinibacter sp. MAH-24.</title>
        <authorList>
            <person name="Huq M.A."/>
        </authorList>
    </citation>
    <scope>NUCLEOTIDE SEQUENCE [LARGE SCALE GENOMIC DNA]</scope>
    <source>
        <strain evidence="8 9">MAH-24</strain>
    </source>
</reference>
<feature type="transmembrane region" description="Helical" evidence="7">
    <location>
        <begin position="318"/>
        <end position="336"/>
    </location>
</feature>
<proteinExistence type="inferred from homology"/>
<keyword evidence="8" id="KW-0328">Glycosyltransferase</keyword>
<feature type="transmembrane region" description="Helical" evidence="7">
    <location>
        <begin position="146"/>
        <end position="165"/>
    </location>
</feature>
<keyword evidence="3 8" id="KW-0808">Transferase</keyword>
<evidence type="ECO:0000256" key="3">
    <source>
        <dbReference type="ARBA" id="ARBA00022679"/>
    </source>
</evidence>
<evidence type="ECO:0000256" key="5">
    <source>
        <dbReference type="ARBA" id="ARBA00022989"/>
    </source>
</evidence>
<name>A0ABT6RD19_9BACT</name>
<evidence type="ECO:0000313" key="8">
    <source>
        <dbReference type="EMBL" id="MDI3320413.1"/>
    </source>
</evidence>
<keyword evidence="5 7" id="KW-1133">Transmembrane helix</keyword>
<feature type="transmembrane region" description="Helical" evidence="7">
    <location>
        <begin position="62"/>
        <end position="87"/>
    </location>
</feature>
<dbReference type="GO" id="GO:0016757">
    <property type="term" value="F:glycosyltransferase activity"/>
    <property type="evidence" value="ECO:0007669"/>
    <property type="project" value="UniProtKB-KW"/>
</dbReference>
<sequence length="384" mass="43493">MYPNLYYAFKDLFGVNWTGLRFVNSFGFFVALAFIGAAWTLTLELKRKSQQGLLHYEEQKIIIGQPASASSLILNFFLGFLLGYKIIGAFLSNAENPQEFIFSPDGNWIAGILLGAFFAFIKWSEKNKQKLSKPEERIIRIWPHDRVGDLVIFAAIFGFAGAKIFHNLENWNELMRDPVGSLLSFSGLTFYGGLICAAIAIWWYAKKHHIGFWYLNDAAAPGLMLAYAIGRIGCMVAGDGDWGIVNTKPNPFSWLPNWMWSFRFPHNVIGEGIQIPGCVGQYCAQLPEPVYPTPFYETVMGLILFAFLWSIRKRIKIPGVLFSIYLIVNGLERFFIEKIRVNTKYDIDGFHPTQAEIISSLMVLGGIILIIYLTRKKPVLEKVG</sequence>
<evidence type="ECO:0000256" key="2">
    <source>
        <dbReference type="ARBA" id="ARBA00022475"/>
    </source>
</evidence>
<feature type="transmembrane region" description="Helical" evidence="7">
    <location>
        <begin position="107"/>
        <end position="125"/>
    </location>
</feature>
<dbReference type="InterPro" id="IPR001640">
    <property type="entry name" value="Lgt"/>
</dbReference>
<organism evidence="8 9">
    <name type="scientific">Pinibacter soli</name>
    <dbReference type="NCBI Taxonomy" id="3044211"/>
    <lineage>
        <taxon>Bacteria</taxon>
        <taxon>Pseudomonadati</taxon>
        <taxon>Bacteroidota</taxon>
        <taxon>Chitinophagia</taxon>
        <taxon>Chitinophagales</taxon>
        <taxon>Chitinophagaceae</taxon>
        <taxon>Pinibacter</taxon>
    </lineage>
</organism>
<dbReference type="PANTHER" id="PTHR30589">
    <property type="entry name" value="PROLIPOPROTEIN DIACYLGLYCERYL TRANSFERASE"/>
    <property type="match status" value="1"/>
</dbReference>
<keyword evidence="4 7" id="KW-0812">Transmembrane</keyword>
<evidence type="ECO:0000256" key="1">
    <source>
        <dbReference type="ARBA" id="ARBA00007150"/>
    </source>
</evidence>
<dbReference type="RefSeq" id="WP_282334508.1">
    <property type="nucleotide sequence ID" value="NZ_JASBRG010000007.1"/>
</dbReference>
<feature type="transmembrane region" description="Helical" evidence="7">
    <location>
        <begin position="20"/>
        <end position="41"/>
    </location>
</feature>
<dbReference type="EMBL" id="JASBRG010000007">
    <property type="protein sequence ID" value="MDI3320413.1"/>
    <property type="molecule type" value="Genomic_DNA"/>
</dbReference>
<feature type="transmembrane region" description="Helical" evidence="7">
    <location>
        <begin position="212"/>
        <end position="230"/>
    </location>
</feature>
<evidence type="ECO:0000313" key="9">
    <source>
        <dbReference type="Proteomes" id="UP001226434"/>
    </source>
</evidence>
<protein>
    <submittedName>
        <fullName evidence="8">Prolipoprotein diacylglyceryl transferase</fullName>
        <ecNumber evidence="8">2.4.99.-</ecNumber>
    </submittedName>
</protein>
<evidence type="ECO:0000256" key="7">
    <source>
        <dbReference type="SAM" id="Phobius"/>
    </source>
</evidence>
<feature type="transmembrane region" description="Helical" evidence="7">
    <location>
        <begin position="185"/>
        <end position="205"/>
    </location>
</feature>
<evidence type="ECO:0000256" key="4">
    <source>
        <dbReference type="ARBA" id="ARBA00022692"/>
    </source>
</evidence>
<dbReference type="PANTHER" id="PTHR30589:SF0">
    <property type="entry name" value="PHOSPHATIDYLGLYCEROL--PROLIPOPROTEIN DIACYLGLYCERYL TRANSFERASE"/>
    <property type="match status" value="1"/>
</dbReference>
<keyword evidence="2" id="KW-1003">Cell membrane</keyword>
<comment type="similarity">
    <text evidence="1">Belongs to the Lgt family.</text>
</comment>
<gene>
    <name evidence="8" type="ORF">QJ048_11545</name>
</gene>
<accession>A0ABT6RD19</accession>
<dbReference type="EC" id="2.4.99.-" evidence="8"/>
<feature type="transmembrane region" description="Helical" evidence="7">
    <location>
        <begin position="294"/>
        <end position="311"/>
    </location>
</feature>
<evidence type="ECO:0000256" key="6">
    <source>
        <dbReference type="ARBA" id="ARBA00023136"/>
    </source>
</evidence>
<comment type="caution">
    <text evidence="8">The sequence shown here is derived from an EMBL/GenBank/DDBJ whole genome shotgun (WGS) entry which is preliminary data.</text>
</comment>
<feature type="transmembrane region" description="Helical" evidence="7">
    <location>
        <begin position="356"/>
        <end position="374"/>
    </location>
</feature>
<keyword evidence="6 7" id="KW-0472">Membrane</keyword>
<dbReference type="Pfam" id="PF01790">
    <property type="entry name" value="LGT"/>
    <property type="match status" value="1"/>
</dbReference>
<keyword evidence="9" id="KW-1185">Reference proteome</keyword>